<proteinExistence type="inferred from homology"/>
<dbReference type="PIRSF" id="PIRSF004848">
    <property type="entry name" value="YBL036c_PLPDEIII"/>
    <property type="match status" value="1"/>
</dbReference>
<dbReference type="InterPro" id="IPR001608">
    <property type="entry name" value="Ala_racemase_N"/>
</dbReference>
<comment type="function">
    <text evidence="2">Pyridoxal 5'-phosphate (PLP)-binding protein, which is involved in PLP homeostasis.</text>
</comment>
<dbReference type="InterPro" id="IPR029066">
    <property type="entry name" value="PLP-binding_barrel"/>
</dbReference>
<organism evidence="6 7">
    <name type="scientific">Spinactinospora alkalitolerans</name>
    <dbReference type="NCBI Taxonomy" id="687207"/>
    <lineage>
        <taxon>Bacteria</taxon>
        <taxon>Bacillati</taxon>
        <taxon>Actinomycetota</taxon>
        <taxon>Actinomycetes</taxon>
        <taxon>Streptosporangiales</taxon>
        <taxon>Nocardiopsidaceae</taxon>
        <taxon>Spinactinospora</taxon>
    </lineage>
</organism>
<dbReference type="PANTHER" id="PTHR10146">
    <property type="entry name" value="PROLINE SYNTHETASE CO-TRANSCRIBED BACTERIAL HOMOLOG PROTEIN"/>
    <property type="match status" value="1"/>
</dbReference>
<name>A0A852U0U4_9ACTN</name>
<dbReference type="InterPro" id="IPR011078">
    <property type="entry name" value="PyrdxlP_homeostasis"/>
</dbReference>
<dbReference type="EMBL" id="JACCCC010000001">
    <property type="protein sequence ID" value="NYE48613.1"/>
    <property type="molecule type" value="Genomic_DNA"/>
</dbReference>
<gene>
    <name evidence="6" type="ORF">HDA32_003733</name>
</gene>
<evidence type="ECO:0000256" key="4">
    <source>
        <dbReference type="RuleBase" id="RU004514"/>
    </source>
</evidence>
<dbReference type="HAMAP" id="MF_02087">
    <property type="entry name" value="PLP_homeostasis"/>
    <property type="match status" value="1"/>
</dbReference>
<keyword evidence="1 2" id="KW-0663">Pyridoxal phosphate</keyword>
<reference evidence="6 7" key="1">
    <citation type="submission" date="2020-07" db="EMBL/GenBank/DDBJ databases">
        <title>Sequencing the genomes of 1000 actinobacteria strains.</title>
        <authorList>
            <person name="Klenk H.-P."/>
        </authorList>
    </citation>
    <scope>NUCLEOTIDE SEQUENCE [LARGE SCALE GENOMIC DNA]</scope>
    <source>
        <strain evidence="6 7">CXB654</strain>
    </source>
</reference>
<dbReference type="PROSITE" id="PS01211">
    <property type="entry name" value="UPF0001"/>
    <property type="match status" value="1"/>
</dbReference>
<keyword evidence="7" id="KW-1185">Reference proteome</keyword>
<dbReference type="Pfam" id="PF01168">
    <property type="entry name" value="Ala_racemase_N"/>
    <property type="match status" value="1"/>
</dbReference>
<protein>
    <recommendedName>
        <fullName evidence="2">Pyridoxal phosphate homeostasis protein</fullName>
        <shortName evidence="2">PLP homeostasis protein</shortName>
    </recommendedName>
</protein>
<evidence type="ECO:0000313" key="7">
    <source>
        <dbReference type="Proteomes" id="UP000589036"/>
    </source>
</evidence>
<dbReference type="Proteomes" id="UP000589036">
    <property type="component" value="Unassembled WGS sequence"/>
</dbReference>
<comment type="similarity">
    <text evidence="2 4">Belongs to the pyridoxal phosphate-binding protein YggS/PROSC family.</text>
</comment>
<evidence type="ECO:0000313" key="6">
    <source>
        <dbReference type="EMBL" id="NYE48613.1"/>
    </source>
</evidence>
<dbReference type="SUPFAM" id="SSF51419">
    <property type="entry name" value="PLP-binding barrel"/>
    <property type="match status" value="1"/>
</dbReference>
<feature type="modified residue" description="N6-(pyridoxal phosphate)lysine" evidence="2 3">
    <location>
        <position position="50"/>
    </location>
</feature>
<dbReference type="NCBIfam" id="TIGR00044">
    <property type="entry name" value="YggS family pyridoxal phosphate-dependent enzyme"/>
    <property type="match status" value="1"/>
</dbReference>
<evidence type="ECO:0000256" key="2">
    <source>
        <dbReference type="HAMAP-Rule" id="MF_02087"/>
    </source>
</evidence>
<accession>A0A852U0U4</accession>
<dbReference type="GO" id="GO:0030170">
    <property type="term" value="F:pyridoxal phosphate binding"/>
    <property type="evidence" value="ECO:0007669"/>
    <property type="project" value="UniProtKB-UniRule"/>
</dbReference>
<sequence length="248" mass="25860">MAGDADRGADPVPRAELIAANLADVRARVAAACAAAGRRPEDVKIIAVTKTYPASDVRILAGLGITDVGENRDQEAAPKAAQCGDLGLNWHFVGQLQTNKARSVARYADVVHSVDRDRLARALGARARAERRELTCLVQVNLDPESVEGVLGPRGGADPRDAMAVAAAIDAEEGLRVGGVMAVAPREGEPGEAFDRLNSVASRVRDRYPRATVVSAGMSGDFETAIAGGATHLRLGAALLGDREPNVG</sequence>
<evidence type="ECO:0000256" key="3">
    <source>
        <dbReference type="PIRSR" id="PIRSR004848-1"/>
    </source>
</evidence>
<dbReference type="PANTHER" id="PTHR10146:SF14">
    <property type="entry name" value="PYRIDOXAL PHOSPHATE HOMEOSTASIS PROTEIN"/>
    <property type="match status" value="1"/>
</dbReference>
<dbReference type="RefSeq" id="WP_179644369.1">
    <property type="nucleotide sequence ID" value="NZ_BAAAYY010000036.1"/>
</dbReference>
<dbReference type="Gene3D" id="3.20.20.10">
    <property type="entry name" value="Alanine racemase"/>
    <property type="match status" value="1"/>
</dbReference>
<comment type="cofactor">
    <cofactor evidence="3">
        <name>pyridoxal 5'-phosphate</name>
        <dbReference type="ChEBI" id="CHEBI:597326"/>
    </cofactor>
</comment>
<evidence type="ECO:0000256" key="1">
    <source>
        <dbReference type="ARBA" id="ARBA00022898"/>
    </source>
</evidence>
<feature type="domain" description="Alanine racemase N-terminal" evidence="5">
    <location>
        <begin position="22"/>
        <end position="243"/>
    </location>
</feature>
<comment type="caution">
    <text evidence="6">The sequence shown here is derived from an EMBL/GenBank/DDBJ whole genome shotgun (WGS) entry which is preliminary data.</text>
</comment>
<evidence type="ECO:0000259" key="5">
    <source>
        <dbReference type="Pfam" id="PF01168"/>
    </source>
</evidence>
<dbReference type="AlphaFoldDB" id="A0A852U0U4"/>